<comment type="caution">
    <text evidence="3">The sequence shown here is derived from an EMBL/GenBank/DDBJ whole genome shotgun (WGS) entry which is preliminary data.</text>
</comment>
<dbReference type="AlphaFoldDB" id="A0AAD9JFM2"/>
<keyword evidence="2" id="KW-0812">Transmembrane</keyword>
<feature type="region of interest" description="Disordered" evidence="1">
    <location>
        <begin position="18"/>
        <end position="44"/>
    </location>
</feature>
<evidence type="ECO:0000313" key="3">
    <source>
        <dbReference type="EMBL" id="KAK2152284.1"/>
    </source>
</evidence>
<feature type="compositionally biased region" description="Basic residues" evidence="1">
    <location>
        <begin position="382"/>
        <end position="391"/>
    </location>
</feature>
<evidence type="ECO:0000256" key="1">
    <source>
        <dbReference type="SAM" id="MobiDB-lite"/>
    </source>
</evidence>
<evidence type="ECO:0000313" key="4">
    <source>
        <dbReference type="Proteomes" id="UP001208570"/>
    </source>
</evidence>
<evidence type="ECO:0000256" key="2">
    <source>
        <dbReference type="SAM" id="Phobius"/>
    </source>
</evidence>
<feature type="region of interest" description="Disordered" evidence="1">
    <location>
        <begin position="139"/>
        <end position="162"/>
    </location>
</feature>
<proteinExistence type="predicted"/>
<dbReference type="EMBL" id="JAODUP010000334">
    <property type="protein sequence ID" value="KAK2152284.1"/>
    <property type="molecule type" value="Genomic_DNA"/>
</dbReference>
<accession>A0AAD9JFM2</accession>
<keyword evidence="4" id="KW-1185">Reference proteome</keyword>
<reference evidence="3" key="1">
    <citation type="journal article" date="2023" name="Mol. Biol. Evol.">
        <title>Third-Generation Sequencing Reveals the Adaptive Role of the Epigenome in Three Deep-Sea Polychaetes.</title>
        <authorList>
            <person name="Perez M."/>
            <person name="Aroh O."/>
            <person name="Sun Y."/>
            <person name="Lan Y."/>
            <person name="Juniper S.K."/>
            <person name="Young C.R."/>
            <person name="Angers B."/>
            <person name="Qian P.Y."/>
        </authorList>
    </citation>
    <scope>NUCLEOTIDE SEQUENCE</scope>
    <source>
        <strain evidence="3">P08H-3</strain>
    </source>
</reference>
<feature type="region of interest" description="Disordered" evidence="1">
    <location>
        <begin position="372"/>
        <end position="408"/>
    </location>
</feature>
<keyword evidence="2" id="KW-0472">Membrane</keyword>
<protein>
    <submittedName>
        <fullName evidence="3">Uncharacterized protein</fullName>
    </submittedName>
</protein>
<organism evidence="3 4">
    <name type="scientific">Paralvinella palmiformis</name>
    <dbReference type="NCBI Taxonomy" id="53620"/>
    <lineage>
        <taxon>Eukaryota</taxon>
        <taxon>Metazoa</taxon>
        <taxon>Spiralia</taxon>
        <taxon>Lophotrochozoa</taxon>
        <taxon>Annelida</taxon>
        <taxon>Polychaeta</taxon>
        <taxon>Sedentaria</taxon>
        <taxon>Canalipalpata</taxon>
        <taxon>Terebellida</taxon>
        <taxon>Terebelliformia</taxon>
        <taxon>Alvinellidae</taxon>
        <taxon>Paralvinella</taxon>
    </lineage>
</organism>
<dbReference type="Proteomes" id="UP001208570">
    <property type="component" value="Unassembled WGS sequence"/>
</dbReference>
<sequence length="408" mass="45678">MVATTVITMYTTDTTPLKSTSGTEATSMASSTQLATSETYSTSNEGETSVSEVYTTFNQTSLTTAGSPGEDPDKLVIIYSAVSAAVFVIVIIIIITILKKRRKLCCDTHSSRPQPNMLQHPIEIDQYIHRHVERPDIKMQQANQKKPAEMEPSSSSSPFSPSYDEHMFDQSHEQCHYTNSSQLAADNGSKIMVGGRPTIIKEDLNISESIQGLNKLSIAPSVTCQDENYAEMSTAQDSGHQNRYTYQNMNEIQLTDLERKPTMDHHITDGKKQVKGCSDTYVNIDVVNCLKQQQAKNNEATFPEQIYENNEAVRNAISKDIYDNDEAARNAISEDIYDNNEAARRALSDKIWNDNYTGEIYDNYMVDRKPHHQQNDSVSHLKGSKSTKRKQIVSQLPPEIDTCSSAQH</sequence>
<feature type="transmembrane region" description="Helical" evidence="2">
    <location>
        <begin position="76"/>
        <end position="98"/>
    </location>
</feature>
<gene>
    <name evidence="3" type="ORF">LSH36_335g03018</name>
</gene>
<name>A0AAD9JFM2_9ANNE</name>
<keyword evidence="2" id="KW-1133">Transmembrane helix</keyword>
<feature type="compositionally biased region" description="Low complexity" evidence="1">
    <location>
        <begin position="152"/>
        <end position="162"/>
    </location>
</feature>